<dbReference type="Gene3D" id="1.10.10.10">
    <property type="entry name" value="Winged helix-like DNA-binding domain superfamily/Winged helix DNA-binding domain"/>
    <property type="match status" value="1"/>
</dbReference>
<dbReference type="InterPro" id="IPR014284">
    <property type="entry name" value="RNA_pol_sigma-70_dom"/>
</dbReference>
<dbReference type="EMBL" id="LDJR01000052">
    <property type="protein sequence ID" value="OAK70160.1"/>
    <property type="molecule type" value="Genomic_DNA"/>
</dbReference>
<dbReference type="InterPro" id="IPR013324">
    <property type="entry name" value="RNA_pol_sigma_r3/r4-like"/>
</dbReference>
<dbReference type="InterPro" id="IPR036388">
    <property type="entry name" value="WH-like_DNA-bd_sf"/>
</dbReference>
<dbReference type="GO" id="GO:0003677">
    <property type="term" value="F:DNA binding"/>
    <property type="evidence" value="ECO:0007669"/>
    <property type="project" value="InterPro"/>
</dbReference>
<sequence>MKGKLEDNNARLIGDKKLEELDIAVKEQVELNNQDKSQINSMINDMSFAIDWMKTGRRPGNLRGIDRRSVYQRTALVDMDLMPSLDIVPEQRELENIEKQALMDMLIDLSHRERQCYLLHMAQGWSMQEIADELKIKKPTVQKFIERARNKIKRKLSCHTNVI</sequence>
<dbReference type="NCBIfam" id="NF005385">
    <property type="entry name" value="PRK06930.1"/>
    <property type="match status" value="1"/>
</dbReference>
<dbReference type="Proteomes" id="UP000077881">
    <property type="component" value="Unassembled WGS sequence"/>
</dbReference>
<gene>
    <name evidence="2" type="ORF">ABB05_12945</name>
</gene>
<dbReference type="NCBIfam" id="TIGR02937">
    <property type="entry name" value="sigma70-ECF"/>
    <property type="match status" value="1"/>
</dbReference>
<dbReference type="InterPro" id="IPR013249">
    <property type="entry name" value="RNA_pol_sigma70_r4_t2"/>
</dbReference>
<dbReference type="Pfam" id="PF08281">
    <property type="entry name" value="Sigma70_r4_2"/>
    <property type="match status" value="1"/>
</dbReference>
<keyword evidence="3" id="KW-1185">Reference proteome</keyword>
<dbReference type="GO" id="GO:0016987">
    <property type="term" value="F:sigma factor activity"/>
    <property type="evidence" value="ECO:0007669"/>
    <property type="project" value="InterPro"/>
</dbReference>
<dbReference type="CDD" id="cd06171">
    <property type="entry name" value="Sigma70_r4"/>
    <property type="match status" value="1"/>
</dbReference>
<dbReference type="STRING" id="217031.ABB05_12945"/>
<proteinExistence type="predicted"/>
<name>A0A177ZS69_9BACI</name>
<evidence type="ECO:0000259" key="1">
    <source>
        <dbReference type="Pfam" id="PF08281"/>
    </source>
</evidence>
<reference evidence="2 3" key="1">
    <citation type="submission" date="2015-05" db="EMBL/GenBank/DDBJ databases">
        <title>Comparison of genome.</title>
        <authorList>
            <person name="Zheng Z."/>
            <person name="Sun M."/>
        </authorList>
    </citation>
    <scope>NUCLEOTIDE SEQUENCE [LARGE SCALE GENOMIC DNA]</scope>
    <source>
        <strain evidence="2 3">G25-74</strain>
    </source>
</reference>
<dbReference type="SUPFAM" id="SSF88659">
    <property type="entry name" value="Sigma3 and sigma4 domains of RNA polymerase sigma factors"/>
    <property type="match status" value="1"/>
</dbReference>
<dbReference type="AlphaFoldDB" id="A0A177ZS69"/>
<comment type="caution">
    <text evidence="2">The sequence shown here is derived from an EMBL/GenBank/DDBJ whole genome shotgun (WGS) entry which is preliminary data.</text>
</comment>
<evidence type="ECO:0000313" key="3">
    <source>
        <dbReference type="Proteomes" id="UP000077881"/>
    </source>
</evidence>
<dbReference type="PATRIC" id="fig|217031.6.peg.2789"/>
<protein>
    <recommendedName>
        <fullName evidence="1">RNA polymerase sigma factor 70 region 4 type 2 domain-containing protein</fullName>
    </recommendedName>
</protein>
<organism evidence="2 3">
    <name type="scientific">Lederbergia galactosidilytica</name>
    <dbReference type="NCBI Taxonomy" id="217031"/>
    <lineage>
        <taxon>Bacteria</taxon>
        <taxon>Bacillati</taxon>
        <taxon>Bacillota</taxon>
        <taxon>Bacilli</taxon>
        <taxon>Bacillales</taxon>
        <taxon>Bacillaceae</taxon>
        <taxon>Lederbergia</taxon>
    </lineage>
</organism>
<evidence type="ECO:0000313" key="2">
    <source>
        <dbReference type="EMBL" id="OAK70160.1"/>
    </source>
</evidence>
<feature type="domain" description="RNA polymerase sigma factor 70 region 4 type 2" evidence="1">
    <location>
        <begin position="100"/>
        <end position="152"/>
    </location>
</feature>
<accession>A0A177ZS69</accession>
<dbReference type="GO" id="GO:0006352">
    <property type="term" value="P:DNA-templated transcription initiation"/>
    <property type="evidence" value="ECO:0007669"/>
    <property type="project" value="InterPro"/>
</dbReference>